<dbReference type="GO" id="GO:0008757">
    <property type="term" value="F:S-adenosylmethionine-dependent methyltransferase activity"/>
    <property type="evidence" value="ECO:0007669"/>
    <property type="project" value="InterPro"/>
</dbReference>
<feature type="domain" description="Methyltransferase type 11" evidence="1">
    <location>
        <begin position="66"/>
        <end position="113"/>
    </location>
</feature>
<dbReference type="SUPFAM" id="SSF53335">
    <property type="entry name" value="S-adenosyl-L-methionine-dependent methyltransferases"/>
    <property type="match status" value="1"/>
</dbReference>
<keyword evidence="3" id="KW-1185">Reference proteome</keyword>
<dbReference type="InterPro" id="IPR029063">
    <property type="entry name" value="SAM-dependent_MTases_sf"/>
</dbReference>
<dbReference type="AlphaFoldDB" id="A0A2S0PB02"/>
<sequence length="244" mass="27552">MPGLKEWLASPLGQYVMAREQAYFDQAVADAFGYRAIQIGFADQPFLRDNRIPWQRVVGLRPDADIVADPAQLPFAAQSLDLVLMPHTLDFTSHPHEVLREVERVLVPEGRLLLTGFNPVSLFGVRRVLTRAPSPWNGNFLSLGRLKDWLELLNFDIAGGAFLCYAPPLASDKWRGRFAFMEDAGDRWWPVASGVYALEAVKRVRGMRLIMPRWKVLAQPLIAVTRAKRPAMTPNEMLKDDIAD</sequence>
<proteinExistence type="predicted"/>
<dbReference type="Pfam" id="PF08241">
    <property type="entry name" value="Methyltransf_11"/>
    <property type="match status" value="1"/>
</dbReference>
<organism evidence="2 3">
    <name type="scientific">Microvirgula aerodenitrificans</name>
    <dbReference type="NCBI Taxonomy" id="57480"/>
    <lineage>
        <taxon>Bacteria</taxon>
        <taxon>Pseudomonadati</taxon>
        <taxon>Pseudomonadota</taxon>
        <taxon>Betaproteobacteria</taxon>
        <taxon>Neisseriales</taxon>
        <taxon>Aquaspirillaceae</taxon>
        <taxon>Microvirgula</taxon>
    </lineage>
</organism>
<dbReference type="STRING" id="1122240.GCA_000620105_00164"/>
<dbReference type="RefSeq" id="WP_107889410.1">
    <property type="nucleotide sequence ID" value="NZ_CP028519.1"/>
</dbReference>
<evidence type="ECO:0000259" key="1">
    <source>
        <dbReference type="Pfam" id="PF08241"/>
    </source>
</evidence>
<dbReference type="Proteomes" id="UP000244173">
    <property type="component" value="Chromosome"/>
</dbReference>
<dbReference type="KEGG" id="maer:DAI18_10655"/>
<dbReference type="InterPro" id="IPR013216">
    <property type="entry name" value="Methyltransf_11"/>
</dbReference>
<dbReference type="GO" id="GO:0032259">
    <property type="term" value="P:methylation"/>
    <property type="evidence" value="ECO:0007669"/>
    <property type="project" value="UniProtKB-KW"/>
</dbReference>
<gene>
    <name evidence="2" type="ORF">DAI18_10655</name>
</gene>
<protein>
    <submittedName>
        <fullName evidence="2">SAM-dependent methyltransferase</fullName>
    </submittedName>
</protein>
<name>A0A2S0PB02_9NEIS</name>
<dbReference type="Gene3D" id="3.40.50.150">
    <property type="entry name" value="Vaccinia Virus protein VP39"/>
    <property type="match status" value="1"/>
</dbReference>
<evidence type="ECO:0000313" key="2">
    <source>
        <dbReference type="EMBL" id="AVY94457.1"/>
    </source>
</evidence>
<dbReference type="OrthoDB" id="6191410at2"/>
<dbReference type="EMBL" id="CP028519">
    <property type="protein sequence ID" value="AVY94457.1"/>
    <property type="molecule type" value="Genomic_DNA"/>
</dbReference>
<keyword evidence="2" id="KW-0489">Methyltransferase</keyword>
<evidence type="ECO:0000313" key="3">
    <source>
        <dbReference type="Proteomes" id="UP000244173"/>
    </source>
</evidence>
<reference evidence="2 3" key="1">
    <citation type="submission" date="2018-04" db="EMBL/GenBank/DDBJ databases">
        <title>Denitrifier Microvirgula.</title>
        <authorList>
            <person name="Anderson E."/>
            <person name="Jang J."/>
            <person name="Ishii S."/>
        </authorList>
    </citation>
    <scope>NUCLEOTIDE SEQUENCE [LARGE SCALE GENOMIC DNA]</scope>
    <source>
        <strain evidence="2 3">BE2.4</strain>
    </source>
</reference>
<accession>A0A2S0PB02</accession>
<keyword evidence="2" id="KW-0808">Transferase</keyword>